<dbReference type="EMBL" id="CM047586">
    <property type="protein sequence ID" value="KAI9909601.1"/>
    <property type="molecule type" value="Genomic_DNA"/>
</dbReference>
<comment type="caution">
    <text evidence="1">The sequence shown here is derived from an EMBL/GenBank/DDBJ whole genome shotgun (WGS) entry which is preliminary data.</text>
</comment>
<dbReference type="Proteomes" id="UP001163321">
    <property type="component" value="Chromosome 7"/>
</dbReference>
<protein>
    <submittedName>
        <fullName evidence="1">Uncharacterized protein</fullName>
    </submittedName>
</protein>
<name>A0ACC0VV17_9STRA</name>
<sequence>MDKIDLLNLMREGELMFDVEQFVSDKSCRERKRSLPRRFAKGSFRTTIVKRVSVQGLMIVDVPVDIHVGEVVVEKDNLGSNCFVSAKV</sequence>
<keyword evidence="2" id="KW-1185">Reference proteome</keyword>
<evidence type="ECO:0000313" key="2">
    <source>
        <dbReference type="Proteomes" id="UP001163321"/>
    </source>
</evidence>
<proteinExistence type="predicted"/>
<gene>
    <name evidence="1" type="ORF">PsorP6_015143</name>
</gene>
<accession>A0ACC0VV17</accession>
<reference evidence="1 2" key="1">
    <citation type="journal article" date="2022" name="bioRxiv">
        <title>The genome of the oomycete Peronosclerospora sorghi, a cosmopolitan pathogen of maize and sorghum, is inflated with dispersed pseudogenes.</title>
        <authorList>
            <person name="Fletcher K."/>
            <person name="Martin F."/>
            <person name="Isakeit T."/>
            <person name="Cavanaugh K."/>
            <person name="Magill C."/>
            <person name="Michelmore R."/>
        </authorList>
    </citation>
    <scope>NUCLEOTIDE SEQUENCE [LARGE SCALE GENOMIC DNA]</scope>
    <source>
        <strain evidence="1">P6</strain>
    </source>
</reference>
<organism evidence="1 2">
    <name type="scientific">Peronosclerospora sorghi</name>
    <dbReference type="NCBI Taxonomy" id="230839"/>
    <lineage>
        <taxon>Eukaryota</taxon>
        <taxon>Sar</taxon>
        <taxon>Stramenopiles</taxon>
        <taxon>Oomycota</taxon>
        <taxon>Peronosporomycetes</taxon>
        <taxon>Peronosporales</taxon>
        <taxon>Peronosporaceae</taxon>
        <taxon>Peronosclerospora</taxon>
    </lineage>
</organism>
<evidence type="ECO:0000313" key="1">
    <source>
        <dbReference type="EMBL" id="KAI9909601.1"/>
    </source>
</evidence>